<feature type="chain" id="PRO_5042815495" description="DUF4140 domain-containing protein" evidence="1">
    <location>
        <begin position="23"/>
        <end position="371"/>
    </location>
</feature>
<feature type="signal peptide" evidence="1">
    <location>
        <begin position="1"/>
        <end position="22"/>
    </location>
</feature>
<organism evidence="2 3">
    <name type="scientific">Vibrio coralliilyticus</name>
    <dbReference type="NCBI Taxonomy" id="190893"/>
    <lineage>
        <taxon>Bacteria</taxon>
        <taxon>Pseudomonadati</taxon>
        <taxon>Pseudomonadota</taxon>
        <taxon>Gammaproteobacteria</taxon>
        <taxon>Vibrionales</taxon>
        <taxon>Vibrionaceae</taxon>
        <taxon>Vibrio</taxon>
    </lineage>
</organism>
<evidence type="ECO:0000313" key="2">
    <source>
        <dbReference type="EMBL" id="NOJ25298.1"/>
    </source>
</evidence>
<reference evidence="2 3" key="1">
    <citation type="submission" date="2019-09" db="EMBL/GenBank/DDBJ databases">
        <title>Draft genome sequencing and comparative genomics of hatchery-associated Vibrios.</title>
        <authorList>
            <person name="Kehlet-Delgado H."/>
            <person name="Mueller R.S."/>
        </authorList>
    </citation>
    <scope>NUCLEOTIDE SEQUENCE [LARGE SCALE GENOMIC DNA]</scope>
    <source>
        <strain evidence="2 3">09-121-3</strain>
    </source>
</reference>
<evidence type="ECO:0000256" key="1">
    <source>
        <dbReference type="SAM" id="SignalP"/>
    </source>
</evidence>
<dbReference type="EMBL" id="VTXP01000015">
    <property type="protein sequence ID" value="NOJ25298.1"/>
    <property type="molecule type" value="Genomic_DNA"/>
</dbReference>
<evidence type="ECO:0000313" key="3">
    <source>
        <dbReference type="Proteomes" id="UP000576645"/>
    </source>
</evidence>
<keyword evidence="1" id="KW-0732">Signal</keyword>
<accession>A0AAP7DEK8</accession>
<dbReference type="AlphaFoldDB" id="A0AAP7DEK8"/>
<evidence type="ECO:0008006" key="4">
    <source>
        <dbReference type="Google" id="ProtNLM"/>
    </source>
</evidence>
<sequence>MKNGTKLLIFTSILLFSTALKAKITPILSNDQTVTLLVEQTNGFPNNTKLSLGKQRNVNSIRMEAINYVGSVVEGRVRMENDELKEESIKILSSAHIRLLEVEHTVTHDNNGALNLTTSAIVKIEKDSIRSNLSRIQRNIKYEKEIRALSEANDDLVRLLKNKPRSNGKDAKEFSINAFSVSDQLNEIDRIKINEKIFESVKRFGKVEIKDLIYSKDKENNYTIDILLGWELDRVNIERYLKENFKSNIKYTPLLDTIKLESPREEKNLLNDYLFNFQFLVKINLRNNDIYGDDDGMVLYFPIAMRATCANSSNCYLIQFSGGKKGQRTVSRHFTNPFEVSNLQARKLSLFEGAEAELVVINEKESSIYHW</sequence>
<gene>
    <name evidence="2" type="ORF">F0238_21465</name>
</gene>
<name>A0AAP7DEK8_9VIBR</name>
<dbReference type="RefSeq" id="WP_171353796.1">
    <property type="nucleotide sequence ID" value="NZ_VTXP01000015.1"/>
</dbReference>
<comment type="caution">
    <text evidence="2">The sequence shown here is derived from an EMBL/GenBank/DDBJ whole genome shotgun (WGS) entry which is preliminary data.</text>
</comment>
<proteinExistence type="predicted"/>
<protein>
    <recommendedName>
        <fullName evidence="4">DUF4140 domain-containing protein</fullName>
    </recommendedName>
</protein>
<dbReference type="Proteomes" id="UP000576645">
    <property type="component" value="Unassembled WGS sequence"/>
</dbReference>